<organism evidence="2 3">
    <name type="scientific">Frankliniella fusca</name>
    <dbReference type="NCBI Taxonomy" id="407009"/>
    <lineage>
        <taxon>Eukaryota</taxon>
        <taxon>Metazoa</taxon>
        <taxon>Ecdysozoa</taxon>
        <taxon>Arthropoda</taxon>
        <taxon>Hexapoda</taxon>
        <taxon>Insecta</taxon>
        <taxon>Pterygota</taxon>
        <taxon>Neoptera</taxon>
        <taxon>Paraneoptera</taxon>
        <taxon>Thysanoptera</taxon>
        <taxon>Terebrantia</taxon>
        <taxon>Thripoidea</taxon>
        <taxon>Thripidae</taxon>
        <taxon>Frankliniella</taxon>
    </lineage>
</organism>
<feature type="region of interest" description="Disordered" evidence="1">
    <location>
        <begin position="1"/>
        <end position="101"/>
    </location>
</feature>
<gene>
    <name evidence="2" type="ORF">KUF71_013861</name>
</gene>
<evidence type="ECO:0000313" key="2">
    <source>
        <dbReference type="EMBL" id="KAK3925612.1"/>
    </source>
</evidence>
<protein>
    <submittedName>
        <fullName evidence="2">Bifunctional protein Aas</fullName>
    </submittedName>
</protein>
<dbReference type="EMBL" id="JAHWGI010001239">
    <property type="protein sequence ID" value="KAK3925612.1"/>
    <property type="molecule type" value="Genomic_DNA"/>
</dbReference>
<dbReference type="Proteomes" id="UP001219518">
    <property type="component" value="Unassembled WGS sequence"/>
</dbReference>
<feature type="compositionally biased region" description="Acidic residues" evidence="1">
    <location>
        <begin position="35"/>
        <end position="51"/>
    </location>
</feature>
<accession>A0AAE1LPK1</accession>
<keyword evidence="3" id="KW-1185">Reference proteome</keyword>
<evidence type="ECO:0000256" key="1">
    <source>
        <dbReference type="SAM" id="MobiDB-lite"/>
    </source>
</evidence>
<dbReference type="Pfam" id="PF02992">
    <property type="entry name" value="Transposase_21"/>
    <property type="match status" value="1"/>
</dbReference>
<proteinExistence type="predicted"/>
<comment type="caution">
    <text evidence="2">The sequence shown here is derived from an EMBL/GenBank/DDBJ whole genome shotgun (WGS) entry which is preliminary data.</text>
</comment>
<feature type="compositionally biased region" description="Acidic residues" evidence="1">
    <location>
        <begin position="82"/>
        <end position="92"/>
    </location>
</feature>
<dbReference type="PANTHER" id="PTHR46579:SF1">
    <property type="entry name" value="F5_8 TYPE C DOMAIN-CONTAINING PROTEIN"/>
    <property type="match status" value="1"/>
</dbReference>
<name>A0AAE1LPK1_9NEOP</name>
<dbReference type="PANTHER" id="PTHR46579">
    <property type="entry name" value="F5/8 TYPE C DOMAIN-CONTAINING PROTEIN-RELATED"/>
    <property type="match status" value="1"/>
</dbReference>
<reference evidence="2" key="2">
    <citation type="journal article" date="2023" name="BMC Genomics">
        <title>Pest status, molecular evolution, and epigenetic factors derived from the genome assembly of Frankliniella fusca, a thysanopteran phytovirus vector.</title>
        <authorList>
            <person name="Catto M.A."/>
            <person name="Labadie P.E."/>
            <person name="Jacobson A.L."/>
            <person name="Kennedy G.G."/>
            <person name="Srinivasan R."/>
            <person name="Hunt B.G."/>
        </authorList>
    </citation>
    <scope>NUCLEOTIDE SEQUENCE</scope>
    <source>
        <strain evidence="2">PL_HMW_Pooled</strain>
    </source>
</reference>
<evidence type="ECO:0000313" key="3">
    <source>
        <dbReference type="Proteomes" id="UP001219518"/>
    </source>
</evidence>
<feature type="compositionally biased region" description="Polar residues" evidence="1">
    <location>
        <begin position="52"/>
        <end position="67"/>
    </location>
</feature>
<feature type="compositionally biased region" description="Low complexity" evidence="1">
    <location>
        <begin position="71"/>
        <end position="81"/>
    </location>
</feature>
<dbReference type="AlphaFoldDB" id="A0AAE1LPK1"/>
<dbReference type="InterPro" id="IPR004242">
    <property type="entry name" value="Transposase_21"/>
</dbReference>
<sequence length="877" mass="100338">MQVISFYPRGMVNERFQPYPPKRGPYRTWARDSSDSSEDEVAEREPVDELGDQQSNAESHTEASSLSGHGEVTSASSSSEVESSDEENDDAGVQDGAPRKREELEDFIPGINCTKFECLLMIMNFSIRHGLTQVATQDLCKLINAIVGFQTLPHSKYLLRQIFGNSSFKYHFYCKNCNAYLGFRLYQDPRNGVLRCETCGDECHVDNMNNGHFFVTFPLAEQLKHLLENTENIMDLIHYRETRHKQDGFISDIFDGEIYSSLSQNGNFLSDLNNMSITFGVDGAQVFESTNNTLWPLIFRINELPPSVRFDFGNSLLGGLWFGKSEPSMPLYLKPFVDEINELYENGFTWHSPTGRQIRSKCILLNCVADSKAKPLVQGVKMHNGYWGCGYCNHPGKMYEGSSQAKYPLNNDILQLQDFSYNYTETAPDPLDKENVRHFEVTDRSNVQIRRDMVEAENQRNVRGEGDIQGVRGVSVLMNIPHFDLVFGFVVDYLHGVLLGVTKHVTSLWMDSTSSGELYYIGWRAEDVDKILLRLKPPTKISRRTRAVSSERCKWHANEWRSWLLYYSLPALRGILPKRYLEHHCLLVSAIQILLQDKISRDDLYDATKYLRVYCTQFSVLYSEPKCFFNVHLLLHLGKCVNLWGPLFCYSAFPFEHANGELVKLVKGVRGVSHQIADKYTKCKMIPKLLSMYNVRDRVLQYCEQLLCYRSCAVATKCDGVTLLGKASPVPFQDGELEALEDSEHVVTNMSYERMMINRINYHARCYRRKGERSDNSIVKLKCGSYAVIYRIIDPEKYRGIGVPRPLLLLKKINVERDPAVSHRQSGAKARHIITCSMIVYGDYFVATTDDVACCVILMSCPQRSFIAEFPNMYEKD</sequence>
<reference evidence="2" key="1">
    <citation type="submission" date="2021-07" db="EMBL/GenBank/DDBJ databases">
        <authorList>
            <person name="Catto M.A."/>
            <person name="Jacobson A."/>
            <person name="Kennedy G."/>
            <person name="Labadie P."/>
            <person name="Hunt B.G."/>
            <person name="Srinivasan R."/>
        </authorList>
    </citation>
    <scope>NUCLEOTIDE SEQUENCE</scope>
    <source>
        <strain evidence="2">PL_HMW_Pooled</strain>
        <tissue evidence="2">Head</tissue>
    </source>
</reference>